<dbReference type="CDD" id="cd22268">
    <property type="entry name" value="DPBB_RlpA-like"/>
    <property type="match status" value="1"/>
</dbReference>
<feature type="chain" id="PRO_5015790302" description="Endolytic peptidoglycan transglycosylase RlpA" evidence="5">
    <location>
        <begin position="26"/>
        <end position="138"/>
    </location>
</feature>
<dbReference type="GO" id="GO:0000270">
    <property type="term" value="P:peptidoglycan metabolic process"/>
    <property type="evidence" value="ECO:0007669"/>
    <property type="project" value="UniProtKB-UniRule"/>
</dbReference>
<organism evidence="7 8">
    <name type="scientific">Photobacterium angustum</name>
    <dbReference type="NCBI Taxonomy" id="661"/>
    <lineage>
        <taxon>Bacteria</taxon>
        <taxon>Pseudomonadati</taxon>
        <taxon>Pseudomonadota</taxon>
        <taxon>Gammaproteobacteria</taxon>
        <taxon>Vibrionales</taxon>
        <taxon>Vibrionaceae</taxon>
        <taxon>Photobacterium</taxon>
    </lineage>
</organism>
<dbReference type="GO" id="GO:0071555">
    <property type="term" value="P:cell wall organization"/>
    <property type="evidence" value="ECO:0007669"/>
    <property type="project" value="UniProtKB-KW"/>
</dbReference>
<keyword evidence="2 3" id="KW-0961">Cell wall biogenesis/degradation</keyword>
<dbReference type="PANTHER" id="PTHR34183">
    <property type="entry name" value="ENDOLYTIC PEPTIDOGLYCAN TRANSGLYCOSYLASE RLPA"/>
    <property type="match status" value="1"/>
</dbReference>
<dbReference type="InterPro" id="IPR009009">
    <property type="entry name" value="RlpA-like_DPBB"/>
</dbReference>
<evidence type="ECO:0000256" key="1">
    <source>
        <dbReference type="ARBA" id="ARBA00023239"/>
    </source>
</evidence>
<sequence>MFVPKIAIRHCVLLFACLLTVGGCANSGNTELTKKTVLNHSHHTEYGKASYYANKYQGRKTASGQRFDQNKPTAAHRTLPFGTKVKVTNLANSKSVVVTVNDRGPFTKGRVIDLSRSAFSAIGNTASGVLKVKVETLN</sequence>
<evidence type="ECO:0000256" key="2">
    <source>
        <dbReference type="ARBA" id="ARBA00023316"/>
    </source>
</evidence>
<dbReference type="Pfam" id="PF03330">
    <property type="entry name" value="DPBB_1"/>
    <property type="match status" value="1"/>
</dbReference>
<dbReference type="GO" id="GO:0005886">
    <property type="term" value="C:plasma membrane"/>
    <property type="evidence" value="ECO:0007669"/>
    <property type="project" value="UniProtKB-SubCell"/>
</dbReference>
<comment type="function">
    <text evidence="3">Lytic transglycosylase with a strong preference for naked glycan strands that lack stem peptides.</text>
</comment>
<keyword evidence="5" id="KW-0732">Signal</keyword>
<comment type="similarity">
    <text evidence="3 4">Belongs to the RlpA family.</text>
</comment>
<keyword evidence="3" id="KW-0449">Lipoprotein</keyword>
<evidence type="ECO:0000313" key="7">
    <source>
        <dbReference type="EMBL" id="PQJ62720.1"/>
    </source>
</evidence>
<dbReference type="EC" id="4.2.2.-" evidence="3"/>
<dbReference type="OrthoDB" id="9779128at2"/>
<comment type="caution">
    <text evidence="7">The sequence shown here is derived from an EMBL/GenBank/DDBJ whole genome shotgun (WGS) entry which is preliminary data.</text>
</comment>
<evidence type="ECO:0000259" key="6">
    <source>
        <dbReference type="Pfam" id="PF03330"/>
    </source>
</evidence>
<dbReference type="RefSeq" id="WP_105062500.1">
    <property type="nucleotide sequence ID" value="NZ_MSCJ01000003.1"/>
</dbReference>
<accession>A0A2S7VM17</accession>
<dbReference type="GO" id="GO:0008932">
    <property type="term" value="F:lytic endotransglycosylase activity"/>
    <property type="evidence" value="ECO:0007669"/>
    <property type="project" value="UniProtKB-UniRule"/>
</dbReference>
<reference evidence="7 8" key="1">
    <citation type="submission" date="2016-12" db="EMBL/GenBank/DDBJ databases">
        <title>Diversity of luminous bacteria.</title>
        <authorList>
            <person name="Yoshizawa S."/>
            <person name="Kogure K."/>
        </authorList>
    </citation>
    <scope>NUCLEOTIDE SEQUENCE [LARGE SCALE GENOMIC DNA]</scope>
    <source>
        <strain evidence="7 8">LC1-200</strain>
    </source>
</reference>
<dbReference type="PANTHER" id="PTHR34183:SF8">
    <property type="entry name" value="ENDOLYTIC PEPTIDOGLYCAN TRANSGLYCOSYLASE RLPA-RELATED"/>
    <property type="match status" value="1"/>
</dbReference>
<keyword evidence="3" id="KW-0564">Palmitate</keyword>
<dbReference type="Gene3D" id="2.40.40.10">
    <property type="entry name" value="RlpA-like domain"/>
    <property type="match status" value="1"/>
</dbReference>
<dbReference type="HAMAP" id="MF_02071">
    <property type="entry name" value="RlpA"/>
    <property type="match status" value="1"/>
</dbReference>
<keyword evidence="3" id="KW-0472">Membrane</keyword>
<dbReference type="EMBL" id="MSCJ01000003">
    <property type="protein sequence ID" value="PQJ62720.1"/>
    <property type="molecule type" value="Genomic_DNA"/>
</dbReference>
<proteinExistence type="inferred from homology"/>
<dbReference type="Proteomes" id="UP000238730">
    <property type="component" value="Unassembled WGS sequence"/>
</dbReference>
<feature type="signal peptide" evidence="5">
    <location>
        <begin position="1"/>
        <end position="25"/>
    </location>
</feature>
<feature type="domain" description="RlpA-like protein double-psi beta-barrel" evidence="6">
    <location>
        <begin position="46"/>
        <end position="134"/>
    </location>
</feature>
<name>A0A2S7VM17_PHOAN</name>
<dbReference type="AlphaFoldDB" id="A0A2S7VM17"/>
<protein>
    <recommendedName>
        <fullName evidence="3">Endolytic peptidoglycan transglycosylase RlpA</fullName>
        <ecNumber evidence="3">4.2.2.-</ecNumber>
    </recommendedName>
</protein>
<evidence type="ECO:0000313" key="8">
    <source>
        <dbReference type="Proteomes" id="UP000238730"/>
    </source>
</evidence>
<evidence type="ECO:0000256" key="4">
    <source>
        <dbReference type="RuleBase" id="RU003495"/>
    </source>
</evidence>
<evidence type="ECO:0000256" key="3">
    <source>
        <dbReference type="HAMAP-Rule" id="MF_02071"/>
    </source>
</evidence>
<dbReference type="InterPro" id="IPR012997">
    <property type="entry name" value="RplA"/>
</dbReference>
<gene>
    <name evidence="3" type="primary">rlpA</name>
    <name evidence="7" type="ORF">BTO08_21105</name>
</gene>
<comment type="subcellular location">
    <subcellularLocation>
        <location evidence="3">Cell membrane</location>
        <topology evidence="3">Lipid-anchor</topology>
    </subcellularLocation>
</comment>
<dbReference type="InterPro" id="IPR036908">
    <property type="entry name" value="RlpA-like_sf"/>
</dbReference>
<keyword evidence="3" id="KW-1003">Cell membrane</keyword>
<dbReference type="SUPFAM" id="SSF50685">
    <property type="entry name" value="Barwin-like endoglucanases"/>
    <property type="match status" value="1"/>
</dbReference>
<dbReference type="PROSITE" id="PS51257">
    <property type="entry name" value="PROKAR_LIPOPROTEIN"/>
    <property type="match status" value="1"/>
</dbReference>
<dbReference type="InterPro" id="IPR034718">
    <property type="entry name" value="RlpA"/>
</dbReference>
<dbReference type="NCBIfam" id="TIGR00413">
    <property type="entry name" value="rlpA"/>
    <property type="match status" value="1"/>
</dbReference>
<keyword evidence="1 3" id="KW-0456">Lyase</keyword>
<evidence type="ECO:0000256" key="5">
    <source>
        <dbReference type="SAM" id="SignalP"/>
    </source>
</evidence>